<dbReference type="PANTHER" id="PTHR30565">
    <property type="entry name" value="PROTEIN YCIF"/>
    <property type="match status" value="1"/>
</dbReference>
<comment type="caution">
    <text evidence="2">The sequence shown here is derived from an EMBL/GenBank/DDBJ whole genome shotgun (WGS) entry which is preliminary data.</text>
</comment>
<gene>
    <name evidence="2" type="ORF">ACFPYI_06325</name>
</gene>
<keyword evidence="3" id="KW-1185">Reference proteome</keyword>
<dbReference type="AlphaFoldDB" id="A0ABD5RKW6"/>
<name>A0ABD5RKW6_9EURY</name>
<protein>
    <submittedName>
        <fullName evidence="2">Ferritin-like domain-containing protein</fullName>
    </submittedName>
</protein>
<feature type="compositionally biased region" description="Acidic residues" evidence="1">
    <location>
        <begin position="155"/>
        <end position="166"/>
    </location>
</feature>
<dbReference type="Gene3D" id="1.20.1260.10">
    <property type="match status" value="1"/>
</dbReference>
<dbReference type="InterPro" id="IPR010287">
    <property type="entry name" value="DUF892_YciF-like"/>
</dbReference>
<dbReference type="Proteomes" id="UP001596099">
    <property type="component" value="Unassembled WGS sequence"/>
</dbReference>
<evidence type="ECO:0000256" key="1">
    <source>
        <dbReference type="SAM" id="MobiDB-lite"/>
    </source>
</evidence>
<dbReference type="InterPro" id="IPR009078">
    <property type="entry name" value="Ferritin-like_SF"/>
</dbReference>
<dbReference type="SUPFAM" id="SSF47240">
    <property type="entry name" value="Ferritin-like"/>
    <property type="match status" value="1"/>
</dbReference>
<evidence type="ECO:0000313" key="2">
    <source>
        <dbReference type="EMBL" id="MFC5970945.1"/>
    </source>
</evidence>
<accession>A0ABD5RKW6</accession>
<reference evidence="2 3" key="1">
    <citation type="journal article" date="2019" name="Int. J. Syst. Evol. Microbiol.">
        <title>The Global Catalogue of Microorganisms (GCM) 10K type strain sequencing project: providing services to taxonomists for standard genome sequencing and annotation.</title>
        <authorList>
            <consortium name="The Broad Institute Genomics Platform"/>
            <consortium name="The Broad Institute Genome Sequencing Center for Infectious Disease"/>
            <person name="Wu L."/>
            <person name="Ma J."/>
        </authorList>
    </citation>
    <scope>NUCLEOTIDE SEQUENCE [LARGE SCALE GENOMIC DNA]</scope>
    <source>
        <strain evidence="2 3">CGMCC 1.12543</strain>
    </source>
</reference>
<dbReference type="PANTHER" id="PTHR30565:SF9">
    <property type="entry name" value="PROTEIN YCIF"/>
    <property type="match status" value="1"/>
</dbReference>
<dbReference type="Pfam" id="PF05974">
    <property type="entry name" value="DUF892"/>
    <property type="match status" value="1"/>
</dbReference>
<dbReference type="EMBL" id="JBHSQH010000001">
    <property type="protein sequence ID" value="MFC5970945.1"/>
    <property type="molecule type" value="Genomic_DNA"/>
</dbReference>
<dbReference type="InterPro" id="IPR047114">
    <property type="entry name" value="YciF"/>
</dbReference>
<feature type="region of interest" description="Disordered" evidence="1">
    <location>
        <begin position="146"/>
        <end position="166"/>
    </location>
</feature>
<organism evidence="2 3">
    <name type="scientific">Halomarina salina</name>
    <dbReference type="NCBI Taxonomy" id="1872699"/>
    <lineage>
        <taxon>Archaea</taxon>
        <taxon>Methanobacteriati</taxon>
        <taxon>Methanobacteriota</taxon>
        <taxon>Stenosarchaea group</taxon>
        <taxon>Halobacteria</taxon>
        <taxon>Halobacteriales</taxon>
        <taxon>Natronomonadaceae</taxon>
        <taxon>Halomarina</taxon>
    </lineage>
</organism>
<dbReference type="RefSeq" id="WP_247413859.1">
    <property type="nucleotide sequence ID" value="NZ_JALLGW010000001.1"/>
</dbReference>
<dbReference type="InterPro" id="IPR012347">
    <property type="entry name" value="Ferritin-like"/>
</dbReference>
<evidence type="ECO:0000313" key="3">
    <source>
        <dbReference type="Proteomes" id="UP001596099"/>
    </source>
</evidence>
<proteinExistence type="predicted"/>
<sequence length="166" mass="18763">MSVNSLDDLFVAGLKEAYYTENQLLDALEELSSGTSDEEISNAFSEHREETEQHVQRLEDVFDEIGESPEEKEDNAVKGLIQDHEEFTSQDPDQQILDRFNVAAGQKSEHYEIALYGNLTPMAQDLGLDDVADTLEETLREEQEALEELSQMGEQFDEQAETTDLA</sequence>